<gene>
    <name evidence="2" type="ORF">BCL64_101382</name>
</gene>
<evidence type="ECO:0000256" key="1">
    <source>
        <dbReference type="SAM" id="Phobius"/>
    </source>
</evidence>
<dbReference type="GO" id="GO:0022857">
    <property type="term" value="F:transmembrane transporter activity"/>
    <property type="evidence" value="ECO:0007669"/>
    <property type="project" value="UniProtKB-ARBA"/>
</dbReference>
<dbReference type="EMBL" id="PVTM01000001">
    <property type="protein sequence ID" value="PRY73711.1"/>
    <property type="molecule type" value="Genomic_DNA"/>
</dbReference>
<evidence type="ECO:0000313" key="3">
    <source>
        <dbReference type="Proteomes" id="UP000239896"/>
    </source>
</evidence>
<reference evidence="2 3" key="1">
    <citation type="submission" date="2018-03" db="EMBL/GenBank/DDBJ databases">
        <title>Comparative analysis of microorganisms from saline springs in Andes Mountain Range, Colombia.</title>
        <authorList>
            <person name="Rubin E."/>
        </authorList>
    </citation>
    <scope>NUCLEOTIDE SEQUENCE [LARGE SCALE GENOMIC DNA]</scope>
    <source>
        <strain evidence="2 3">USBA 854</strain>
    </source>
</reference>
<name>A0A2T0VSW3_9GAMM</name>
<comment type="caution">
    <text evidence="2">The sequence shown here is derived from an EMBL/GenBank/DDBJ whole genome shotgun (WGS) entry which is preliminary data.</text>
</comment>
<organism evidence="2 3">
    <name type="scientific">Halomonas ventosae</name>
    <dbReference type="NCBI Taxonomy" id="229007"/>
    <lineage>
        <taxon>Bacteria</taxon>
        <taxon>Pseudomonadati</taxon>
        <taxon>Pseudomonadota</taxon>
        <taxon>Gammaproteobacteria</taxon>
        <taxon>Oceanospirillales</taxon>
        <taxon>Halomonadaceae</taxon>
        <taxon>Halomonas</taxon>
    </lineage>
</organism>
<feature type="transmembrane region" description="Helical" evidence="1">
    <location>
        <begin position="23"/>
        <end position="40"/>
    </location>
</feature>
<sequence>MLQLIFTYAPFMERFFDTRPVDFVHGIEIVLIGIGLFAVLELEKLWLRRRAGSLSVR</sequence>
<keyword evidence="1" id="KW-0812">Transmembrane</keyword>
<proteinExistence type="predicted"/>
<dbReference type="Gene3D" id="1.20.1110.10">
    <property type="entry name" value="Calcium-transporting ATPase, transmembrane domain"/>
    <property type="match status" value="1"/>
</dbReference>
<keyword evidence="1" id="KW-1133">Transmembrane helix</keyword>
<dbReference type="AlphaFoldDB" id="A0A2T0VSW3"/>
<dbReference type="SUPFAM" id="SSF81665">
    <property type="entry name" value="Calcium ATPase, transmembrane domain M"/>
    <property type="match status" value="1"/>
</dbReference>
<accession>A0A2T0VSW3</accession>
<keyword evidence="3" id="KW-1185">Reference proteome</keyword>
<dbReference type="RefSeq" id="WP_181243500.1">
    <property type="nucleotide sequence ID" value="NZ_PVTM01000001.1"/>
</dbReference>
<evidence type="ECO:0008006" key="4">
    <source>
        <dbReference type="Google" id="ProtNLM"/>
    </source>
</evidence>
<dbReference type="InterPro" id="IPR023298">
    <property type="entry name" value="ATPase_P-typ_TM_dom_sf"/>
</dbReference>
<keyword evidence="1" id="KW-0472">Membrane</keyword>
<protein>
    <recommendedName>
        <fullName evidence="4">Cation transport ATPase-like protein</fullName>
    </recommendedName>
</protein>
<evidence type="ECO:0000313" key="2">
    <source>
        <dbReference type="EMBL" id="PRY73711.1"/>
    </source>
</evidence>
<dbReference type="Proteomes" id="UP000239896">
    <property type="component" value="Unassembled WGS sequence"/>
</dbReference>